<dbReference type="Proteomes" id="UP000013827">
    <property type="component" value="Unassembled WGS sequence"/>
</dbReference>
<organism evidence="11 12">
    <name type="scientific">Emiliania huxleyi (strain CCMP1516)</name>
    <dbReference type="NCBI Taxonomy" id="280463"/>
    <lineage>
        <taxon>Eukaryota</taxon>
        <taxon>Haptista</taxon>
        <taxon>Haptophyta</taxon>
        <taxon>Prymnesiophyceae</taxon>
        <taxon>Isochrysidales</taxon>
        <taxon>Noelaerhabdaceae</taxon>
        <taxon>Emiliania</taxon>
    </lineage>
</organism>
<dbReference type="EnsemblProtists" id="EOD36598">
    <property type="protein sequence ID" value="EOD36598"/>
    <property type="gene ID" value="EMIHUDRAFT_226089"/>
</dbReference>
<proteinExistence type="predicted"/>
<feature type="transmembrane region" description="Helical" evidence="10">
    <location>
        <begin position="132"/>
        <end position="153"/>
    </location>
</feature>
<dbReference type="RefSeq" id="XP_005789027.1">
    <property type="nucleotide sequence ID" value="XM_005788970.1"/>
</dbReference>
<reference evidence="11" key="2">
    <citation type="submission" date="2024-10" db="UniProtKB">
        <authorList>
            <consortium name="EnsemblProtists"/>
        </authorList>
    </citation>
    <scope>IDENTIFICATION</scope>
</reference>
<dbReference type="UniPathway" id="UPA00753"/>
<feature type="region of interest" description="Disordered" evidence="9">
    <location>
        <begin position="43"/>
        <end position="66"/>
    </location>
</feature>
<evidence type="ECO:0000256" key="5">
    <source>
        <dbReference type="ARBA" id="ARBA00023098"/>
    </source>
</evidence>
<evidence type="ECO:0000313" key="12">
    <source>
        <dbReference type="Proteomes" id="UP000013827"/>
    </source>
</evidence>
<keyword evidence="12" id="KW-1185">Reference proteome</keyword>
<feature type="transmembrane region" description="Helical" evidence="10">
    <location>
        <begin position="159"/>
        <end position="183"/>
    </location>
</feature>
<dbReference type="Pfam" id="PF04191">
    <property type="entry name" value="PEMT"/>
    <property type="match status" value="1"/>
</dbReference>
<keyword evidence="6 10" id="KW-0472">Membrane</keyword>
<feature type="transmembrane region" description="Helical" evidence="10">
    <location>
        <begin position="276"/>
        <end position="300"/>
    </location>
</feature>
<dbReference type="Gene3D" id="1.20.120.1630">
    <property type="match status" value="1"/>
</dbReference>
<keyword evidence="2" id="KW-0444">Lipid biosynthesis</keyword>
<evidence type="ECO:0000256" key="2">
    <source>
        <dbReference type="ARBA" id="ARBA00022516"/>
    </source>
</evidence>
<dbReference type="PROSITE" id="PS50244">
    <property type="entry name" value="S5A_REDUCTASE"/>
    <property type="match status" value="1"/>
</dbReference>
<evidence type="ECO:0000256" key="10">
    <source>
        <dbReference type="SAM" id="Phobius"/>
    </source>
</evidence>
<keyword evidence="7" id="KW-0594">Phospholipid biosynthesis</keyword>
<keyword evidence="3 10" id="KW-0812">Transmembrane</keyword>
<dbReference type="KEGG" id="ehx:EMIHUDRAFT_226089"/>
<dbReference type="HOGENOM" id="CLU_774867_0_0_1"/>
<dbReference type="AlphaFoldDB" id="A0A0D3KLG3"/>
<evidence type="ECO:0000256" key="3">
    <source>
        <dbReference type="ARBA" id="ARBA00022692"/>
    </source>
</evidence>
<reference evidence="12" key="1">
    <citation type="journal article" date="2013" name="Nature">
        <title>Pan genome of the phytoplankton Emiliania underpins its global distribution.</title>
        <authorList>
            <person name="Read B.A."/>
            <person name="Kegel J."/>
            <person name="Klute M.J."/>
            <person name="Kuo A."/>
            <person name="Lefebvre S.C."/>
            <person name="Maumus F."/>
            <person name="Mayer C."/>
            <person name="Miller J."/>
            <person name="Monier A."/>
            <person name="Salamov A."/>
            <person name="Young J."/>
            <person name="Aguilar M."/>
            <person name="Claverie J.M."/>
            <person name="Frickenhaus S."/>
            <person name="Gonzalez K."/>
            <person name="Herman E.K."/>
            <person name="Lin Y.C."/>
            <person name="Napier J."/>
            <person name="Ogata H."/>
            <person name="Sarno A.F."/>
            <person name="Shmutz J."/>
            <person name="Schroeder D."/>
            <person name="de Vargas C."/>
            <person name="Verret F."/>
            <person name="von Dassow P."/>
            <person name="Valentin K."/>
            <person name="Van de Peer Y."/>
            <person name="Wheeler G."/>
            <person name="Dacks J.B."/>
            <person name="Delwiche C.F."/>
            <person name="Dyhrman S.T."/>
            <person name="Glockner G."/>
            <person name="John U."/>
            <person name="Richards T."/>
            <person name="Worden A.Z."/>
            <person name="Zhang X."/>
            <person name="Grigoriev I.V."/>
            <person name="Allen A.E."/>
            <person name="Bidle K."/>
            <person name="Borodovsky M."/>
            <person name="Bowler C."/>
            <person name="Brownlee C."/>
            <person name="Cock J.M."/>
            <person name="Elias M."/>
            <person name="Gladyshev V.N."/>
            <person name="Groth M."/>
            <person name="Guda C."/>
            <person name="Hadaegh A."/>
            <person name="Iglesias-Rodriguez M.D."/>
            <person name="Jenkins J."/>
            <person name="Jones B.M."/>
            <person name="Lawson T."/>
            <person name="Leese F."/>
            <person name="Lindquist E."/>
            <person name="Lobanov A."/>
            <person name="Lomsadze A."/>
            <person name="Malik S.B."/>
            <person name="Marsh M.E."/>
            <person name="Mackinder L."/>
            <person name="Mock T."/>
            <person name="Mueller-Roeber B."/>
            <person name="Pagarete A."/>
            <person name="Parker M."/>
            <person name="Probert I."/>
            <person name="Quesneville H."/>
            <person name="Raines C."/>
            <person name="Rensing S.A."/>
            <person name="Riano-Pachon D.M."/>
            <person name="Richier S."/>
            <person name="Rokitta S."/>
            <person name="Shiraiwa Y."/>
            <person name="Soanes D.M."/>
            <person name="van der Giezen M."/>
            <person name="Wahlund T.M."/>
            <person name="Williams B."/>
            <person name="Wilson W."/>
            <person name="Wolfe G."/>
            <person name="Wurch L.L."/>
        </authorList>
    </citation>
    <scope>NUCLEOTIDE SEQUENCE</scope>
</reference>
<dbReference type="PaxDb" id="2903-EOD36598"/>
<evidence type="ECO:0000256" key="4">
    <source>
        <dbReference type="ARBA" id="ARBA00022989"/>
    </source>
</evidence>
<feature type="transmembrane region" description="Helical" evidence="10">
    <location>
        <begin position="106"/>
        <end position="125"/>
    </location>
</feature>
<protein>
    <recommendedName>
        <fullName evidence="13">Steroid 5-alpha reductase C-terminal domain-containing protein</fullName>
    </recommendedName>
</protein>
<evidence type="ECO:0000313" key="11">
    <source>
        <dbReference type="EnsemblProtists" id="EOD36598"/>
    </source>
</evidence>
<keyword evidence="8" id="KW-1208">Phospholipid metabolism</keyword>
<dbReference type="InterPro" id="IPR007318">
    <property type="entry name" value="Phopholipid_MeTrfase"/>
</dbReference>
<sequence length="358" mass="37959">MLQRQQRALLLHLLDAPHATPSAQPNAPNGFTAAAAAATTIQCEQPHDSAGAPEPPSSCISSPPSPPTLPCDLTAKTRQSQPIHVAVLIIGLVSVNLADLGEEHRLIHLAAVLACLVLLAQVTLAARASTRLGCILLTAHGGVQLVCSFVSSISGHEKLLAKGASLGTAGIATGYGAVGVWLGSHHQEVLSMREKVGTASVLGTANAVPRAQAALNQLIGVDFPPGPHCVPWYVIINLQWEVRTTVLSQLMSFLFVLGPYWIAACLLISGIAPEPSHLRCCAAMIVYAVGVVLMVVADLYKHVTLRHKRGLVTDGPFALVRHPTYAGEMMVYGGFALMVPHWAPWALLAFVWTHFANR</sequence>
<evidence type="ECO:0000256" key="1">
    <source>
        <dbReference type="ARBA" id="ARBA00004127"/>
    </source>
</evidence>
<dbReference type="GeneID" id="17281868"/>
<accession>A0A0D3KLG3</accession>
<evidence type="ECO:0000256" key="6">
    <source>
        <dbReference type="ARBA" id="ARBA00023136"/>
    </source>
</evidence>
<dbReference type="GO" id="GO:0012505">
    <property type="term" value="C:endomembrane system"/>
    <property type="evidence" value="ECO:0007669"/>
    <property type="project" value="UniProtKB-SubCell"/>
</dbReference>
<name>A0A0D3KLG3_EMIH1</name>
<feature type="transmembrane region" description="Helical" evidence="10">
    <location>
        <begin position="331"/>
        <end position="352"/>
    </location>
</feature>
<feature type="transmembrane region" description="Helical" evidence="10">
    <location>
        <begin position="250"/>
        <end position="270"/>
    </location>
</feature>
<comment type="subcellular location">
    <subcellularLocation>
        <location evidence="1">Endomembrane system</location>
        <topology evidence="1">Multi-pass membrane protein</topology>
    </subcellularLocation>
</comment>
<evidence type="ECO:0000256" key="9">
    <source>
        <dbReference type="SAM" id="MobiDB-lite"/>
    </source>
</evidence>
<evidence type="ECO:0008006" key="13">
    <source>
        <dbReference type="Google" id="ProtNLM"/>
    </source>
</evidence>
<keyword evidence="4 10" id="KW-1133">Transmembrane helix</keyword>
<feature type="transmembrane region" description="Helical" evidence="10">
    <location>
        <begin position="83"/>
        <end position="100"/>
    </location>
</feature>
<evidence type="ECO:0000256" key="8">
    <source>
        <dbReference type="ARBA" id="ARBA00023264"/>
    </source>
</evidence>
<dbReference type="GO" id="GO:0008654">
    <property type="term" value="P:phospholipid biosynthetic process"/>
    <property type="evidence" value="ECO:0007669"/>
    <property type="project" value="UniProtKB-KW"/>
</dbReference>
<evidence type="ECO:0000256" key="7">
    <source>
        <dbReference type="ARBA" id="ARBA00023209"/>
    </source>
</evidence>
<keyword evidence="5" id="KW-0443">Lipid metabolism</keyword>